<protein>
    <submittedName>
        <fullName evidence="2">Uncharacterized protein</fullName>
    </submittedName>
</protein>
<evidence type="ECO:0000313" key="2">
    <source>
        <dbReference type="EMBL" id="MEO3716732.1"/>
    </source>
</evidence>
<comment type="caution">
    <text evidence="2">The sequence shown here is derived from an EMBL/GenBank/DDBJ whole genome shotgun (WGS) entry which is preliminary data.</text>
</comment>
<evidence type="ECO:0000256" key="1">
    <source>
        <dbReference type="SAM" id="MobiDB-lite"/>
    </source>
</evidence>
<dbReference type="AlphaFoldDB" id="A0AAW9SHN6"/>
<gene>
    <name evidence="2" type="ORF">QP460_003910</name>
</gene>
<dbReference type="RefSeq" id="WP_284825659.1">
    <property type="nucleotide sequence ID" value="NZ_JASOOY020000011.1"/>
</dbReference>
<organism evidence="2 3">
    <name type="scientific">Corynebacterium amycolatum</name>
    <dbReference type="NCBI Taxonomy" id="43765"/>
    <lineage>
        <taxon>Bacteria</taxon>
        <taxon>Bacillati</taxon>
        <taxon>Actinomycetota</taxon>
        <taxon>Actinomycetes</taxon>
        <taxon>Mycobacteriales</taxon>
        <taxon>Corynebacteriaceae</taxon>
        <taxon>Corynebacterium</taxon>
    </lineage>
</organism>
<dbReference type="EMBL" id="JASOOY020000011">
    <property type="protein sequence ID" value="MEO3716732.1"/>
    <property type="molecule type" value="Genomic_DNA"/>
</dbReference>
<feature type="region of interest" description="Disordered" evidence="1">
    <location>
        <begin position="1"/>
        <end position="52"/>
    </location>
</feature>
<name>A0AAW9SHN6_CORAY</name>
<sequence length="141" mass="15238">MCHVPGGTRPNWSFKGDFQVGDKTRLRPNETTGKSRQRALRKAQPGGQISLAGGPTRVHELVHHRVQVIAQFSGDSVDGVVDAGGGEVYPVGVPGGGRLTFSRQFGMVSAYEGRTPFLRIARGCRMGQLADRYAWADKVST</sequence>
<dbReference type="Proteomes" id="UP001223646">
    <property type="component" value="Unassembled WGS sequence"/>
</dbReference>
<reference evidence="2" key="1">
    <citation type="submission" date="2023-05" db="EMBL/GenBank/DDBJ databases">
        <authorList>
            <person name="Du J."/>
        </authorList>
    </citation>
    <scope>NUCLEOTIDE SEQUENCE</scope>
    <source>
        <strain evidence="2">UMB1064</strain>
    </source>
</reference>
<accession>A0AAW9SHN6</accession>
<proteinExistence type="predicted"/>
<evidence type="ECO:0000313" key="3">
    <source>
        <dbReference type="Proteomes" id="UP001223646"/>
    </source>
</evidence>
<reference evidence="2" key="2">
    <citation type="submission" date="2024-05" db="EMBL/GenBank/DDBJ databases">
        <authorList>
            <person name="Wolfe A."/>
        </authorList>
    </citation>
    <scope>NUCLEOTIDE SEQUENCE</scope>
    <source>
        <strain evidence="2">UMB1064</strain>
    </source>
</reference>